<evidence type="ECO:0000313" key="3">
    <source>
        <dbReference type="EMBL" id="RXI42850.1"/>
    </source>
</evidence>
<dbReference type="RefSeq" id="WP_129012662.1">
    <property type="nucleotide sequence ID" value="NZ_CBCSEI010000003.1"/>
</dbReference>
<comment type="function">
    <text evidence="1 2">Cell division protein that is involved in the assembly of the Z ring. May serve as a membrane anchor for the Z ring.</text>
</comment>
<reference evidence="3 4" key="1">
    <citation type="submission" date="2017-09" db="EMBL/GenBank/DDBJ databases">
        <title>Genomics of the genus Arcobacter.</title>
        <authorList>
            <person name="Perez-Cataluna A."/>
            <person name="Figueras M.J."/>
            <person name="Salas-Masso N."/>
        </authorList>
    </citation>
    <scope>NUCLEOTIDE SEQUENCE [LARGE SCALE GENOMIC DNA]</scope>
    <source>
        <strain evidence="3 4">CECT 7834</strain>
    </source>
</reference>
<dbReference type="HAMAP" id="MF_02033">
    <property type="entry name" value="FtsA"/>
    <property type="match status" value="1"/>
</dbReference>
<dbReference type="PIRSF" id="PIRSF003101">
    <property type="entry name" value="FtsA"/>
    <property type="match status" value="1"/>
</dbReference>
<dbReference type="NCBIfam" id="TIGR01174">
    <property type="entry name" value="ftsA"/>
    <property type="match status" value="1"/>
</dbReference>
<proteinExistence type="inferred from homology"/>
<dbReference type="GO" id="GO:0032153">
    <property type="term" value="C:cell division site"/>
    <property type="evidence" value="ECO:0007669"/>
    <property type="project" value="UniProtKB-UniRule"/>
</dbReference>
<dbReference type="SMART" id="SM00842">
    <property type="entry name" value="FtsA"/>
    <property type="match status" value="1"/>
</dbReference>
<dbReference type="PANTHER" id="PTHR32432">
    <property type="entry name" value="CELL DIVISION PROTEIN FTSA-RELATED"/>
    <property type="match status" value="1"/>
</dbReference>
<evidence type="ECO:0000256" key="2">
    <source>
        <dbReference type="PIRNR" id="PIRNR003101"/>
    </source>
</evidence>
<dbReference type="Gene3D" id="3.30.420.40">
    <property type="match status" value="1"/>
</dbReference>
<dbReference type="GO" id="GO:0009898">
    <property type="term" value="C:cytoplasmic side of plasma membrane"/>
    <property type="evidence" value="ECO:0007669"/>
    <property type="project" value="UniProtKB-UniRule"/>
</dbReference>
<dbReference type="InterPro" id="IPR050696">
    <property type="entry name" value="FtsA/MreB"/>
</dbReference>
<dbReference type="InterPro" id="IPR043129">
    <property type="entry name" value="ATPase_NBD"/>
</dbReference>
<evidence type="ECO:0000313" key="4">
    <source>
        <dbReference type="Proteomes" id="UP000290378"/>
    </source>
</evidence>
<keyword evidence="1" id="KW-1003">Cell membrane</keyword>
<dbReference type="InterPro" id="IPR003494">
    <property type="entry name" value="SHS2_FtsA"/>
</dbReference>
<comment type="subunit">
    <text evidence="1">Self-interacts. Interacts with FtsZ.</text>
</comment>
<dbReference type="GO" id="GO:0043093">
    <property type="term" value="P:FtsZ-dependent cytokinesis"/>
    <property type="evidence" value="ECO:0007669"/>
    <property type="project" value="UniProtKB-UniRule"/>
</dbReference>
<protein>
    <recommendedName>
        <fullName evidence="1 2">Cell division protein FtsA</fullName>
    </recommendedName>
</protein>
<keyword evidence="1" id="KW-0472">Membrane</keyword>
<gene>
    <name evidence="1 3" type="primary">ftsA</name>
    <name evidence="3" type="ORF">CP963_02200</name>
</gene>
<dbReference type="AlphaFoldDB" id="A0A6M8NPQ3"/>
<comment type="similarity">
    <text evidence="1 2">Belongs to the FtsA/MreB family.</text>
</comment>
<dbReference type="Proteomes" id="UP000290378">
    <property type="component" value="Unassembled WGS sequence"/>
</dbReference>
<sequence length="469" mass="51405">MNNTFLAIDIGSSVVTAVIAKHDLENNINILGTGIQKSNGVNKGIIINIEEASKAIKDAVSVAKRSTTELIDTTVVSISGSYSKSIRSSGSVNVPNGLITETEINQVMQMALYNATIVPEYEVVHVVPLFFKVDDSVEVDNPLNMNGSRLEVSVYIVTAKRTALTNIKSALKTSGIEVVKFVLDSYASALAVLDEQQKKFGAIVINLGSTTTEFVYFKGNSIIFNGFIPVGSNHITNDLSVMLHTPPTAAEKIKLEYGSLIRNYSPNNELGVTKVKIPRIGDEESVSEVALDYIQTIIHARVEEVLVLVKNKLKKSGLLDNTGSGIVITGGMSYLDGIKKLTERIFEGIPISVSNPKNIKNGFMSFDEANMATVVGLLFYSLGTNRSYQLDSSKKLIKPIKKDRVNEPKISSLSSSNERPMTEQNNSVPNLNMNQEHIQIKDNRTILTPLIKDKKKGVSKFWSKVSEWF</sequence>
<comment type="subcellular location">
    <subcellularLocation>
        <location evidence="1">Cell membrane</location>
        <topology evidence="1">Peripheral membrane protein</topology>
        <orientation evidence="1">Cytoplasmic side</orientation>
    </subcellularLocation>
    <text evidence="1">Localizes to the Z ring in an FtsZ-dependent manner. Targeted to the membrane through a conserved C-terminal amphipathic helix.</text>
</comment>
<dbReference type="EMBL" id="NXII01000002">
    <property type="protein sequence ID" value="RXI42850.1"/>
    <property type="molecule type" value="Genomic_DNA"/>
</dbReference>
<accession>A0A6M8NPQ3</accession>
<dbReference type="SUPFAM" id="SSF53067">
    <property type="entry name" value="Actin-like ATPase domain"/>
    <property type="match status" value="2"/>
</dbReference>
<comment type="caution">
    <text evidence="3">The sequence shown here is derived from an EMBL/GenBank/DDBJ whole genome shotgun (WGS) entry which is preliminary data.</text>
</comment>
<dbReference type="Gene3D" id="3.30.1490.110">
    <property type="match status" value="1"/>
</dbReference>
<dbReference type="Pfam" id="PF14450">
    <property type="entry name" value="FtsA"/>
    <property type="match status" value="1"/>
</dbReference>
<dbReference type="CDD" id="cd24048">
    <property type="entry name" value="ASKHA_NBD_FtsA"/>
    <property type="match status" value="1"/>
</dbReference>
<keyword evidence="4" id="KW-1185">Reference proteome</keyword>
<evidence type="ECO:0000256" key="1">
    <source>
        <dbReference type="HAMAP-Rule" id="MF_02033"/>
    </source>
</evidence>
<organism evidence="3 4">
    <name type="scientific">Arcobacter cloacae</name>
    <dbReference type="NCBI Taxonomy" id="1054034"/>
    <lineage>
        <taxon>Bacteria</taxon>
        <taxon>Pseudomonadati</taxon>
        <taxon>Campylobacterota</taxon>
        <taxon>Epsilonproteobacteria</taxon>
        <taxon>Campylobacterales</taxon>
        <taxon>Arcobacteraceae</taxon>
        <taxon>Arcobacter</taxon>
    </lineage>
</organism>
<keyword evidence="1 2" id="KW-0131">Cell cycle</keyword>
<name>A0A6M8NPQ3_9BACT</name>
<dbReference type="PANTHER" id="PTHR32432:SF4">
    <property type="entry name" value="CELL DIVISION PROTEIN FTSA"/>
    <property type="match status" value="1"/>
</dbReference>
<dbReference type="Pfam" id="PF02491">
    <property type="entry name" value="SHS2_FTSA"/>
    <property type="match status" value="1"/>
</dbReference>
<dbReference type="InterPro" id="IPR020823">
    <property type="entry name" value="Cell_div_FtsA"/>
</dbReference>
<keyword evidence="1 2" id="KW-0132">Cell division</keyword>